<evidence type="ECO:0000313" key="2">
    <source>
        <dbReference type="Proteomes" id="UP000076830"/>
    </source>
</evidence>
<organism evidence="1 2">
    <name type="scientific">Dokdonella koreensis DS-123</name>
    <dbReference type="NCBI Taxonomy" id="1300342"/>
    <lineage>
        <taxon>Bacteria</taxon>
        <taxon>Pseudomonadati</taxon>
        <taxon>Pseudomonadota</taxon>
        <taxon>Gammaproteobacteria</taxon>
        <taxon>Lysobacterales</taxon>
        <taxon>Rhodanobacteraceae</taxon>
        <taxon>Dokdonella</taxon>
    </lineage>
</organism>
<sequence length="45" mass="4811">MGGASRSTPIALEINDLWGGLLVGIFSAPLSKWIRTKVEAAMPVR</sequence>
<proteinExistence type="predicted"/>
<dbReference type="Proteomes" id="UP000076830">
    <property type="component" value="Chromosome"/>
</dbReference>
<keyword evidence="2" id="KW-1185">Reference proteome</keyword>
<dbReference type="AlphaFoldDB" id="A0A160DW38"/>
<protein>
    <submittedName>
        <fullName evidence="1">Uncharacterized protein</fullName>
    </submittedName>
</protein>
<dbReference type="KEGG" id="dko:I596_2831"/>
<dbReference type="RefSeq" id="WP_190278910.1">
    <property type="nucleotide sequence ID" value="NZ_CP015249.1"/>
</dbReference>
<evidence type="ECO:0000313" key="1">
    <source>
        <dbReference type="EMBL" id="ANB18825.1"/>
    </source>
</evidence>
<accession>A0A160DW38</accession>
<dbReference type="EMBL" id="CP015249">
    <property type="protein sequence ID" value="ANB18825.1"/>
    <property type="molecule type" value="Genomic_DNA"/>
</dbReference>
<reference evidence="1 2" key="1">
    <citation type="submission" date="2016-04" db="EMBL/GenBank/DDBJ databases">
        <title>Complete genome sequence of Dokdonella koreensis DS-123T.</title>
        <authorList>
            <person name="Kim J.F."/>
            <person name="Lee H."/>
            <person name="Kwak M.-J."/>
        </authorList>
    </citation>
    <scope>NUCLEOTIDE SEQUENCE [LARGE SCALE GENOMIC DNA]</scope>
    <source>
        <strain evidence="1 2">DS-123</strain>
    </source>
</reference>
<gene>
    <name evidence="1" type="ORF">I596_2831</name>
</gene>
<name>A0A160DW38_9GAMM</name>